<dbReference type="EMBL" id="NRRV01000027">
    <property type="protein sequence ID" value="MBK1631496.1"/>
    <property type="molecule type" value="Genomic_DNA"/>
</dbReference>
<gene>
    <name evidence="1" type="ORF">CKO31_12235</name>
    <name evidence="2" type="ORF">CKO31_24040</name>
    <name evidence="3" type="ORF">CKO31_24955</name>
</gene>
<reference evidence="1" key="1">
    <citation type="submission" date="2017-08" db="EMBL/GenBank/DDBJ databases">
        <authorList>
            <person name="Imhoff J.F."/>
            <person name="Rahn T."/>
            <person name="Kuenzel S."/>
            <person name="Neulinger S.C."/>
        </authorList>
    </citation>
    <scope>NUCLEOTIDE SEQUENCE</scope>
    <source>
        <strain evidence="1">DSM 6210</strain>
    </source>
</reference>
<proteinExistence type="predicted"/>
<protein>
    <submittedName>
        <fullName evidence="1">IS630 family transposase</fullName>
    </submittedName>
</protein>
<keyword evidence="4" id="KW-1185">Reference proteome</keyword>
<name>A0ABS1CJG2_9GAMM</name>
<dbReference type="RefSeq" id="WP_200237831.1">
    <property type="nucleotide sequence ID" value="NZ_NRRV01000027.1"/>
</dbReference>
<dbReference type="EMBL" id="NRRV01000115">
    <property type="protein sequence ID" value="MBK1633756.1"/>
    <property type="molecule type" value="Genomic_DNA"/>
</dbReference>
<feature type="non-terminal residue" evidence="1">
    <location>
        <position position="48"/>
    </location>
</feature>
<evidence type="ECO:0000313" key="3">
    <source>
        <dbReference type="EMBL" id="MBK1633920.1"/>
    </source>
</evidence>
<dbReference type="Pfam" id="PF13384">
    <property type="entry name" value="HTH_23"/>
    <property type="match status" value="1"/>
</dbReference>
<dbReference type="EMBL" id="NRRV01000144">
    <property type="protein sequence ID" value="MBK1633920.1"/>
    <property type="molecule type" value="Genomic_DNA"/>
</dbReference>
<organism evidence="1 4">
    <name type="scientific">Thiohalocapsa halophila</name>
    <dbReference type="NCBI Taxonomy" id="69359"/>
    <lineage>
        <taxon>Bacteria</taxon>
        <taxon>Pseudomonadati</taxon>
        <taxon>Pseudomonadota</taxon>
        <taxon>Gammaproteobacteria</taxon>
        <taxon>Chromatiales</taxon>
        <taxon>Chromatiaceae</taxon>
        <taxon>Thiohalocapsa</taxon>
    </lineage>
</organism>
<comment type="caution">
    <text evidence="1">The sequence shown here is derived from an EMBL/GenBank/DDBJ whole genome shotgun (WGS) entry which is preliminary data.</text>
</comment>
<sequence>MKCKRDSDGRKLDHQSLQTMRMQAVAAVKRGQPVAEVAAAFGVNERTL</sequence>
<evidence type="ECO:0000313" key="2">
    <source>
        <dbReference type="EMBL" id="MBK1633756.1"/>
    </source>
</evidence>
<reference evidence="1 4" key="2">
    <citation type="journal article" date="2020" name="Microorganisms">
        <title>Osmotic Adaptation and Compatible Solute Biosynthesis of Phototrophic Bacteria as Revealed from Genome Analyses.</title>
        <authorList>
            <person name="Imhoff J.F."/>
            <person name="Rahn T."/>
            <person name="Kunzel S."/>
            <person name="Keller A."/>
            <person name="Neulinger S.C."/>
        </authorList>
    </citation>
    <scope>NUCLEOTIDE SEQUENCE [LARGE SCALE GENOMIC DNA]</scope>
    <source>
        <strain evidence="1 4">DSM 6210</strain>
    </source>
</reference>
<accession>A0ABS1CJG2</accession>
<evidence type="ECO:0000313" key="4">
    <source>
        <dbReference type="Proteomes" id="UP000748752"/>
    </source>
</evidence>
<dbReference type="Proteomes" id="UP000748752">
    <property type="component" value="Unassembled WGS sequence"/>
</dbReference>
<evidence type="ECO:0000313" key="1">
    <source>
        <dbReference type="EMBL" id="MBK1631496.1"/>
    </source>
</evidence>